<evidence type="ECO:0000256" key="6">
    <source>
        <dbReference type="ARBA" id="ARBA00023136"/>
    </source>
</evidence>
<dbReference type="Pfam" id="PF00005">
    <property type="entry name" value="ABC_tran"/>
    <property type="match status" value="1"/>
</dbReference>
<dbReference type="Proteomes" id="UP001499959">
    <property type="component" value="Unassembled WGS sequence"/>
</dbReference>
<evidence type="ECO:0000256" key="2">
    <source>
        <dbReference type="ARBA" id="ARBA00022692"/>
    </source>
</evidence>
<evidence type="ECO:0000256" key="5">
    <source>
        <dbReference type="ARBA" id="ARBA00022989"/>
    </source>
</evidence>
<feature type="domain" description="ABC transmembrane type-1" evidence="9">
    <location>
        <begin position="162"/>
        <end position="441"/>
    </location>
</feature>
<evidence type="ECO:0000256" key="4">
    <source>
        <dbReference type="ARBA" id="ARBA00022840"/>
    </source>
</evidence>
<comment type="caution">
    <text evidence="11">The sequence shown here is derived from an EMBL/GenBank/DDBJ whole genome shotgun (WGS) entry which is preliminary data.</text>
</comment>
<proteinExistence type="predicted"/>
<gene>
    <name evidence="11" type="ORF">GCM10023307_11010</name>
</gene>
<dbReference type="InterPro" id="IPR039421">
    <property type="entry name" value="Type_1_exporter"/>
</dbReference>
<dbReference type="InterPro" id="IPR017871">
    <property type="entry name" value="ABC_transporter-like_CS"/>
</dbReference>
<keyword evidence="6 7" id="KW-0472">Membrane</keyword>
<feature type="transmembrane region" description="Helical" evidence="7">
    <location>
        <begin position="298"/>
        <end position="315"/>
    </location>
</feature>
<keyword evidence="4" id="KW-0067">ATP-binding</keyword>
<dbReference type="EMBL" id="BAABJE010000002">
    <property type="protein sequence ID" value="GAA4787711.1"/>
    <property type="molecule type" value="Genomic_DNA"/>
</dbReference>
<dbReference type="Gene3D" id="3.40.50.300">
    <property type="entry name" value="P-loop containing nucleotide triphosphate hydrolases"/>
    <property type="match status" value="1"/>
</dbReference>
<name>A0ABP9B1M5_9GAMM</name>
<dbReference type="InterPro" id="IPR003439">
    <property type="entry name" value="ABC_transporter-like_ATP-bd"/>
</dbReference>
<evidence type="ECO:0000256" key="7">
    <source>
        <dbReference type="SAM" id="Phobius"/>
    </source>
</evidence>
<feature type="domain" description="ABC transporter" evidence="8">
    <location>
        <begin position="476"/>
        <end position="709"/>
    </location>
</feature>
<dbReference type="InterPro" id="IPR027417">
    <property type="entry name" value="P-loop_NTPase"/>
</dbReference>
<dbReference type="SUPFAM" id="SSF52540">
    <property type="entry name" value="P-loop containing nucleoside triphosphate hydrolases"/>
    <property type="match status" value="1"/>
</dbReference>
<dbReference type="SMART" id="SM00382">
    <property type="entry name" value="AAA"/>
    <property type="match status" value="1"/>
</dbReference>
<evidence type="ECO:0000313" key="11">
    <source>
        <dbReference type="EMBL" id="GAA4787711.1"/>
    </source>
</evidence>
<dbReference type="InterPro" id="IPR011527">
    <property type="entry name" value="ABC1_TM_dom"/>
</dbReference>
<dbReference type="Pfam" id="PF00664">
    <property type="entry name" value="ABC_membrane"/>
    <property type="match status" value="1"/>
</dbReference>
<reference evidence="12" key="1">
    <citation type="journal article" date="2019" name="Int. J. Syst. Evol. Microbiol.">
        <title>The Global Catalogue of Microorganisms (GCM) 10K type strain sequencing project: providing services to taxonomists for standard genome sequencing and annotation.</title>
        <authorList>
            <consortium name="The Broad Institute Genomics Platform"/>
            <consortium name="The Broad Institute Genome Sequencing Center for Infectious Disease"/>
            <person name="Wu L."/>
            <person name="Ma J."/>
        </authorList>
    </citation>
    <scope>NUCLEOTIDE SEQUENCE [LARGE SCALE GENOMIC DNA]</scope>
    <source>
        <strain evidence="12">JCM 18204</strain>
    </source>
</reference>
<protein>
    <submittedName>
        <fullName evidence="11">Peptidase domain-containing ABC transporter</fullName>
    </submittedName>
</protein>
<evidence type="ECO:0000259" key="10">
    <source>
        <dbReference type="PROSITE" id="PS50990"/>
    </source>
</evidence>
<comment type="subcellular location">
    <subcellularLocation>
        <location evidence="1">Cell membrane</location>
        <topology evidence="1">Multi-pass membrane protein</topology>
    </subcellularLocation>
</comment>
<dbReference type="PROSITE" id="PS50929">
    <property type="entry name" value="ABC_TM1F"/>
    <property type="match status" value="1"/>
</dbReference>
<accession>A0ABP9B1M5</accession>
<dbReference type="PANTHER" id="PTHR24221:SF606">
    <property type="entry name" value="COLICIN V SECRETION-PROCESSING ATP-BINDING PROTEIN"/>
    <property type="match status" value="1"/>
</dbReference>
<dbReference type="InterPro" id="IPR005074">
    <property type="entry name" value="Peptidase_C39"/>
</dbReference>
<dbReference type="SUPFAM" id="SSF90123">
    <property type="entry name" value="ABC transporter transmembrane region"/>
    <property type="match status" value="1"/>
</dbReference>
<sequence>MPSLKSLLQAEAAQCGHACLAMVLDYHGYGMDAIALQREFPSSIRGTTLAALIEDAHAYGLECRALRIELEEMPQLETPCILHWNMDHFVVLAKASANGIVIHDPATGTRRMSLAEASQHFTGVALELSPTTAFAKRRTDDSISLRHLVGQITGLKRSAVQILSLSLILQLFGLLTPFYMQWILDDVVVTRDQDLLWLISVGFLLSMLVTSMIGWLRSWCLAYLSTRIGLQWFGSILTHLLKLPMDYFQKRHLGDVVSRMESVHAIQNTLSSSFIEALLDGVMVVIAAAVMASYSWKLLLLSTIAVGLYLLFRWATFPTLKRLSEQQLAAAAKQNTHLLESIRGIQALKLNAAESMRRTTFSALMADTANVSLDIQRFMLRFGFANQMLFGVERLLVVGIAASLVIHGQMTAGMLVAYLSYKDMFTGGISRLIDTWMSFRTLRVQAERLADIVLSEPEEADPPHAMPLPQDRPLGLEVRGLVYRFGESDPLVIDDCAFSVAPGETIALVGPSGCGKTTLMKLMLGLFKPQSGCVLVEGRDLACIGLRQYRQVVGAVMQDDQLFAGSIADNIAFGSEDLDLARIEAAAQSASVHDDIMRMPMGYQTLIGDMGAALSGGQKQRIILARALYKQPSILFLDEATSHLDVDSERAVNDAVRRLKLTKILIAHRPETIVSAERVLVMSNGRIEREYRPGEPALRLVAGAEAEPAEPRPLRCDLTA</sequence>
<feature type="transmembrane region" description="Helical" evidence="7">
    <location>
        <begin position="162"/>
        <end position="183"/>
    </location>
</feature>
<dbReference type="PROSITE" id="PS50893">
    <property type="entry name" value="ABC_TRANSPORTER_2"/>
    <property type="match status" value="1"/>
</dbReference>
<evidence type="ECO:0000313" key="12">
    <source>
        <dbReference type="Proteomes" id="UP001499959"/>
    </source>
</evidence>
<dbReference type="InterPro" id="IPR036640">
    <property type="entry name" value="ABC1_TM_sf"/>
</dbReference>
<feature type="transmembrane region" description="Helical" evidence="7">
    <location>
        <begin position="265"/>
        <end position="291"/>
    </location>
</feature>
<keyword evidence="2 7" id="KW-0812">Transmembrane</keyword>
<dbReference type="InterPro" id="IPR003593">
    <property type="entry name" value="AAA+_ATPase"/>
</dbReference>
<dbReference type="RefSeq" id="WP_345302300.1">
    <property type="nucleotide sequence ID" value="NZ_BAABJE010000002.1"/>
</dbReference>
<keyword evidence="12" id="KW-1185">Reference proteome</keyword>
<dbReference type="PANTHER" id="PTHR24221">
    <property type="entry name" value="ATP-BINDING CASSETTE SUB-FAMILY B"/>
    <property type="match status" value="1"/>
</dbReference>
<evidence type="ECO:0000259" key="9">
    <source>
        <dbReference type="PROSITE" id="PS50929"/>
    </source>
</evidence>
<dbReference type="Pfam" id="PF03412">
    <property type="entry name" value="Peptidase_C39"/>
    <property type="match status" value="1"/>
</dbReference>
<evidence type="ECO:0000256" key="1">
    <source>
        <dbReference type="ARBA" id="ARBA00004651"/>
    </source>
</evidence>
<keyword evidence="3" id="KW-0547">Nucleotide-binding</keyword>
<evidence type="ECO:0000259" key="8">
    <source>
        <dbReference type="PROSITE" id="PS50893"/>
    </source>
</evidence>
<dbReference type="PROSITE" id="PS50990">
    <property type="entry name" value="PEPTIDASE_C39"/>
    <property type="match status" value="1"/>
</dbReference>
<feature type="transmembrane region" description="Helical" evidence="7">
    <location>
        <begin position="395"/>
        <end position="421"/>
    </location>
</feature>
<dbReference type="CDD" id="cd18567">
    <property type="entry name" value="ABC_6TM_CvaB_RaxB_like"/>
    <property type="match status" value="1"/>
</dbReference>
<organism evidence="11 12">
    <name type="scientific">Lysobacter hankyongensis</name>
    <dbReference type="NCBI Taxonomy" id="1176535"/>
    <lineage>
        <taxon>Bacteria</taxon>
        <taxon>Pseudomonadati</taxon>
        <taxon>Pseudomonadota</taxon>
        <taxon>Gammaproteobacteria</taxon>
        <taxon>Lysobacterales</taxon>
        <taxon>Lysobacteraceae</taxon>
        <taxon>Lysobacter</taxon>
    </lineage>
</organism>
<dbReference type="Gene3D" id="3.90.70.10">
    <property type="entry name" value="Cysteine proteinases"/>
    <property type="match status" value="1"/>
</dbReference>
<keyword evidence="5 7" id="KW-1133">Transmembrane helix</keyword>
<dbReference type="Gene3D" id="1.20.1560.10">
    <property type="entry name" value="ABC transporter type 1, transmembrane domain"/>
    <property type="match status" value="1"/>
</dbReference>
<feature type="domain" description="Peptidase C39" evidence="10">
    <location>
        <begin position="9"/>
        <end position="128"/>
    </location>
</feature>
<feature type="transmembrane region" description="Helical" evidence="7">
    <location>
        <begin position="195"/>
        <end position="216"/>
    </location>
</feature>
<dbReference type="PROSITE" id="PS00211">
    <property type="entry name" value="ABC_TRANSPORTER_1"/>
    <property type="match status" value="1"/>
</dbReference>
<evidence type="ECO:0000256" key="3">
    <source>
        <dbReference type="ARBA" id="ARBA00022741"/>
    </source>
</evidence>